<keyword evidence="1" id="KW-0560">Oxidoreductase</keyword>
<sequence length="323" mass="34175">MPSEGFTTADVPDQSGKCFIVTGANTGIGFEVASALAARRARVLLACRDEAKARAGMDKIRRKTPGADLAFLPLDLADLASVRRAAELAAKEPRVDVLINNAGVQGPTLKHTAQGFEQTFGVNHLGCFAVTALLLPKLMEMPGSRVVVTSSGQHRGAKIEWEDLNAQKNYKWLPRYGASKLANLLFVFELDRRLRAAGAPVTAVACHPGLVGTNLARGSWWGNIAMSLIGLLFAKPAMGAWGALHAATGRIKPGGYYGPTGFSGLRGPSGEGVPSEEARSPQVAKRLWDVSVKMTGIDPGLPLWNPVVERNGAGKVPPTPPPS</sequence>
<dbReference type="GO" id="GO:0016491">
    <property type="term" value="F:oxidoreductase activity"/>
    <property type="evidence" value="ECO:0007669"/>
    <property type="project" value="UniProtKB-KW"/>
</dbReference>
<reference evidence="2 3" key="1">
    <citation type="submission" date="2019-06" db="EMBL/GenBank/DDBJ databases">
        <title>Genomic Encyclopedia of Type Strains, Phase IV (KMG-V): Genome sequencing to study the core and pangenomes of soil and plant-associated prokaryotes.</title>
        <authorList>
            <person name="Whitman W."/>
        </authorList>
    </citation>
    <scope>NUCLEOTIDE SEQUENCE [LARGE SCALE GENOMIC DNA]</scope>
    <source>
        <strain evidence="2 3">BR 11880</strain>
    </source>
</reference>
<dbReference type="EMBL" id="VITN01000001">
    <property type="protein sequence ID" value="TWB24672.1"/>
    <property type="molecule type" value="Genomic_DNA"/>
</dbReference>
<dbReference type="Pfam" id="PF00106">
    <property type="entry name" value="adh_short"/>
    <property type="match status" value="1"/>
</dbReference>
<dbReference type="PANTHER" id="PTHR43157:SF31">
    <property type="entry name" value="PHOSPHATIDYLINOSITOL-GLYCAN BIOSYNTHESIS CLASS F PROTEIN"/>
    <property type="match status" value="1"/>
</dbReference>
<dbReference type="Proteomes" id="UP000319859">
    <property type="component" value="Unassembled WGS sequence"/>
</dbReference>
<dbReference type="Gene3D" id="3.40.50.720">
    <property type="entry name" value="NAD(P)-binding Rossmann-like Domain"/>
    <property type="match status" value="1"/>
</dbReference>
<dbReference type="AlphaFoldDB" id="A0A560FST9"/>
<comment type="caution">
    <text evidence="2">The sequence shown here is derived from an EMBL/GenBank/DDBJ whole genome shotgun (WGS) entry which is preliminary data.</text>
</comment>
<dbReference type="RefSeq" id="WP_145748256.1">
    <property type="nucleotide sequence ID" value="NZ_VITN01000001.1"/>
</dbReference>
<gene>
    <name evidence="2" type="ORF">FBZ89_101298</name>
</gene>
<dbReference type="PANTHER" id="PTHR43157">
    <property type="entry name" value="PHOSPHATIDYLINOSITOL-GLYCAN BIOSYNTHESIS CLASS F PROTEIN-RELATED"/>
    <property type="match status" value="1"/>
</dbReference>
<dbReference type="InterPro" id="IPR002347">
    <property type="entry name" value="SDR_fam"/>
</dbReference>
<dbReference type="SUPFAM" id="SSF51735">
    <property type="entry name" value="NAD(P)-binding Rossmann-fold domains"/>
    <property type="match status" value="1"/>
</dbReference>
<evidence type="ECO:0000256" key="1">
    <source>
        <dbReference type="ARBA" id="ARBA00023002"/>
    </source>
</evidence>
<evidence type="ECO:0000313" key="3">
    <source>
        <dbReference type="Proteomes" id="UP000319859"/>
    </source>
</evidence>
<accession>A0A560FST9</accession>
<dbReference type="InterPro" id="IPR036291">
    <property type="entry name" value="NAD(P)-bd_dom_sf"/>
</dbReference>
<protein>
    <submittedName>
        <fullName evidence="2">NAD(P)-dependent dehydrogenase (Short-subunit alcohol dehydrogenase family)</fullName>
    </submittedName>
</protein>
<dbReference type="NCBIfam" id="NF004846">
    <property type="entry name" value="PRK06197.1"/>
    <property type="match status" value="1"/>
</dbReference>
<dbReference type="PRINTS" id="PR00081">
    <property type="entry name" value="GDHRDH"/>
</dbReference>
<evidence type="ECO:0000313" key="2">
    <source>
        <dbReference type="EMBL" id="TWB24672.1"/>
    </source>
</evidence>
<dbReference type="OrthoDB" id="109589at2"/>
<name>A0A560FST9_9PROT</name>
<proteinExistence type="predicted"/>
<organism evidence="2 3">
    <name type="scientific">Nitrospirillum amazonense</name>
    <dbReference type="NCBI Taxonomy" id="28077"/>
    <lineage>
        <taxon>Bacteria</taxon>
        <taxon>Pseudomonadati</taxon>
        <taxon>Pseudomonadota</taxon>
        <taxon>Alphaproteobacteria</taxon>
        <taxon>Rhodospirillales</taxon>
        <taxon>Azospirillaceae</taxon>
        <taxon>Nitrospirillum</taxon>
    </lineage>
</organism>